<evidence type="ECO:0000256" key="3">
    <source>
        <dbReference type="ARBA" id="ARBA00022552"/>
    </source>
</evidence>
<comment type="subunit">
    <text evidence="9">Homodimer.</text>
</comment>
<dbReference type="SMART" id="SM00535">
    <property type="entry name" value="RIBOc"/>
    <property type="match status" value="1"/>
</dbReference>
<dbReference type="EMBL" id="DXAN01000031">
    <property type="protein sequence ID" value="HJA09429.1"/>
    <property type="molecule type" value="Genomic_DNA"/>
</dbReference>
<evidence type="ECO:0000313" key="12">
    <source>
        <dbReference type="EMBL" id="HJA09429.1"/>
    </source>
</evidence>
<evidence type="ECO:0000259" key="10">
    <source>
        <dbReference type="PROSITE" id="PS50137"/>
    </source>
</evidence>
<keyword evidence="4 9" id="KW-0507">mRNA processing</keyword>
<evidence type="ECO:0000256" key="9">
    <source>
        <dbReference type="HAMAP-Rule" id="MF_00104"/>
    </source>
</evidence>
<dbReference type="GO" id="GO:0046872">
    <property type="term" value="F:metal ion binding"/>
    <property type="evidence" value="ECO:0007669"/>
    <property type="project" value="UniProtKB-KW"/>
</dbReference>
<dbReference type="GO" id="GO:0010468">
    <property type="term" value="P:regulation of gene expression"/>
    <property type="evidence" value="ECO:0007669"/>
    <property type="project" value="TreeGrafter"/>
</dbReference>
<dbReference type="GO" id="GO:0005737">
    <property type="term" value="C:cytoplasm"/>
    <property type="evidence" value="ECO:0007669"/>
    <property type="project" value="UniProtKB-SubCell"/>
</dbReference>
<gene>
    <name evidence="9 12" type="primary">rnc</name>
    <name evidence="12" type="ORF">H9962_09645</name>
</gene>
<comment type="subcellular location">
    <subcellularLocation>
        <location evidence="9">Cytoplasm</location>
    </subcellularLocation>
</comment>
<name>A0A9D2HFA0_9BACT</name>
<keyword evidence="7 9" id="KW-0378">Hydrolase</keyword>
<dbReference type="NCBIfam" id="TIGR02191">
    <property type="entry name" value="RNaseIII"/>
    <property type="match status" value="1"/>
</dbReference>
<sequence length="238" mass="26289">MPCPPDRHADFAPLEASLQYTFRDKALLSTALTHSSWANENGCDRHNERLEFLGDAVLEVHISQGLYERFPAEREGGMTRLRSRLVSEAKLAELARGLNLGHYLHLGRGEEAQGGRERPALLADAMEAVLGAVYLDGGHDEAARLVTRLYEGQWPDPASARKGKDYKTRLQEVTQARFRALPVYVPLASSGPEHAKVFEVRLELPDGRSFPASGGSLKRAEQEAARKALEYYGAQAGH</sequence>
<keyword evidence="9" id="KW-0963">Cytoplasm</keyword>
<dbReference type="PANTHER" id="PTHR11207:SF0">
    <property type="entry name" value="RIBONUCLEASE 3"/>
    <property type="match status" value="1"/>
</dbReference>
<keyword evidence="9" id="KW-0819">tRNA processing</keyword>
<dbReference type="SMART" id="SM00358">
    <property type="entry name" value="DSRM"/>
    <property type="match status" value="1"/>
</dbReference>
<reference evidence="12" key="2">
    <citation type="submission" date="2021-04" db="EMBL/GenBank/DDBJ databases">
        <authorList>
            <person name="Gilroy R."/>
        </authorList>
    </citation>
    <scope>NUCLEOTIDE SEQUENCE</scope>
    <source>
        <strain evidence="12">CHK186-16707</strain>
    </source>
</reference>
<dbReference type="GO" id="GO:0006364">
    <property type="term" value="P:rRNA processing"/>
    <property type="evidence" value="ECO:0007669"/>
    <property type="project" value="UniProtKB-UniRule"/>
</dbReference>
<dbReference type="SUPFAM" id="SSF69065">
    <property type="entry name" value="RNase III domain-like"/>
    <property type="match status" value="1"/>
</dbReference>
<feature type="binding site" evidence="9">
    <location>
        <position position="127"/>
    </location>
    <ligand>
        <name>Mg(2+)</name>
        <dbReference type="ChEBI" id="CHEBI:18420"/>
    </ligand>
</feature>
<evidence type="ECO:0000259" key="11">
    <source>
        <dbReference type="PROSITE" id="PS50142"/>
    </source>
</evidence>
<evidence type="ECO:0000256" key="1">
    <source>
        <dbReference type="ARBA" id="ARBA00000109"/>
    </source>
</evidence>
<evidence type="ECO:0000256" key="7">
    <source>
        <dbReference type="ARBA" id="ARBA00022801"/>
    </source>
</evidence>
<dbReference type="Proteomes" id="UP000824225">
    <property type="component" value="Unassembled WGS sequence"/>
</dbReference>
<dbReference type="CDD" id="cd10845">
    <property type="entry name" value="DSRM_RNAse_III_family"/>
    <property type="match status" value="1"/>
</dbReference>
<feature type="domain" description="DRBM" evidence="10">
    <location>
        <begin position="165"/>
        <end position="234"/>
    </location>
</feature>
<evidence type="ECO:0000256" key="4">
    <source>
        <dbReference type="ARBA" id="ARBA00022664"/>
    </source>
</evidence>
<dbReference type="SUPFAM" id="SSF54768">
    <property type="entry name" value="dsRNA-binding domain-like"/>
    <property type="match status" value="1"/>
</dbReference>
<proteinExistence type="inferred from homology"/>
<evidence type="ECO:0000256" key="5">
    <source>
        <dbReference type="ARBA" id="ARBA00022722"/>
    </source>
</evidence>
<keyword evidence="5 9" id="KW-0540">Nuclease</keyword>
<evidence type="ECO:0000256" key="6">
    <source>
        <dbReference type="ARBA" id="ARBA00022759"/>
    </source>
</evidence>
<comment type="function">
    <text evidence="9">Digests double-stranded RNA. Involved in the processing of primary rRNA transcript to yield the immediate precursors to the large and small rRNAs (23S and 16S). Processes some mRNAs, and tRNAs when they are encoded in the rRNA operon. Processes pre-crRNA and tracrRNA of type II CRISPR loci if present in the organism.</text>
</comment>
<dbReference type="AlphaFoldDB" id="A0A9D2HFA0"/>
<dbReference type="EC" id="3.1.26.3" evidence="9"/>
<feature type="active site" evidence="9">
    <location>
        <position position="127"/>
    </location>
</feature>
<comment type="similarity">
    <text evidence="2">Belongs to the ribonuclease III family.</text>
</comment>
<dbReference type="GO" id="GO:0006397">
    <property type="term" value="P:mRNA processing"/>
    <property type="evidence" value="ECO:0007669"/>
    <property type="project" value="UniProtKB-UniRule"/>
</dbReference>
<protein>
    <recommendedName>
        <fullName evidence="9">Ribonuclease 3</fullName>
        <ecNumber evidence="9">3.1.26.3</ecNumber>
    </recommendedName>
    <alternativeName>
        <fullName evidence="9">Ribonuclease III</fullName>
        <shortName evidence="9">RNase III</shortName>
    </alternativeName>
</protein>
<dbReference type="PROSITE" id="PS50142">
    <property type="entry name" value="RNASE_3_2"/>
    <property type="match status" value="1"/>
</dbReference>
<keyword evidence="9" id="KW-0699">rRNA-binding</keyword>
<dbReference type="Gene3D" id="3.30.160.20">
    <property type="match status" value="1"/>
</dbReference>
<keyword evidence="3 9" id="KW-0698">rRNA processing</keyword>
<keyword evidence="6 9" id="KW-0255">Endonuclease</keyword>
<comment type="cofactor">
    <cofactor evidence="9">
        <name>Mg(2+)</name>
        <dbReference type="ChEBI" id="CHEBI:18420"/>
    </cofactor>
</comment>
<dbReference type="PANTHER" id="PTHR11207">
    <property type="entry name" value="RIBONUCLEASE III"/>
    <property type="match status" value="1"/>
</dbReference>
<dbReference type="InterPro" id="IPR011907">
    <property type="entry name" value="RNase_III"/>
</dbReference>
<accession>A0A9D2HFA0</accession>
<feature type="binding site" evidence="9">
    <location>
        <position position="124"/>
    </location>
    <ligand>
        <name>Mg(2+)</name>
        <dbReference type="ChEBI" id="CHEBI:18420"/>
    </ligand>
</feature>
<dbReference type="GO" id="GO:0019843">
    <property type="term" value="F:rRNA binding"/>
    <property type="evidence" value="ECO:0007669"/>
    <property type="project" value="UniProtKB-KW"/>
</dbReference>
<dbReference type="InterPro" id="IPR036389">
    <property type="entry name" value="RNase_III_sf"/>
</dbReference>
<dbReference type="GO" id="GO:0008033">
    <property type="term" value="P:tRNA processing"/>
    <property type="evidence" value="ECO:0007669"/>
    <property type="project" value="UniProtKB-KW"/>
</dbReference>
<evidence type="ECO:0000256" key="8">
    <source>
        <dbReference type="ARBA" id="ARBA00022884"/>
    </source>
</evidence>
<feature type="domain" description="RNase III" evidence="11">
    <location>
        <begin position="11"/>
        <end position="138"/>
    </location>
</feature>
<keyword evidence="8 9" id="KW-0694">RNA-binding</keyword>
<organism evidence="12 13">
    <name type="scientific">Candidatus Mailhella merdigallinarum</name>
    <dbReference type="NCBI Taxonomy" id="2838658"/>
    <lineage>
        <taxon>Bacteria</taxon>
        <taxon>Pseudomonadati</taxon>
        <taxon>Thermodesulfobacteriota</taxon>
        <taxon>Desulfovibrionia</taxon>
        <taxon>Desulfovibrionales</taxon>
        <taxon>Desulfovibrionaceae</taxon>
        <taxon>Mailhella</taxon>
    </lineage>
</organism>
<dbReference type="GO" id="GO:0003725">
    <property type="term" value="F:double-stranded RNA binding"/>
    <property type="evidence" value="ECO:0007669"/>
    <property type="project" value="TreeGrafter"/>
</dbReference>
<feature type="binding site" evidence="9">
    <location>
        <position position="51"/>
    </location>
    <ligand>
        <name>Mg(2+)</name>
        <dbReference type="ChEBI" id="CHEBI:18420"/>
    </ligand>
</feature>
<dbReference type="CDD" id="cd00593">
    <property type="entry name" value="RIBOc"/>
    <property type="match status" value="1"/>
</dbReference>
<keyword evidence="9" id="KW-0460">Magnesium</keyword>
<keyword evidence="9" id="KW-0479">Metal-binding</keyword>
<reference evidence="12" key="1">
    <citation type="journal article" date="2021" name="PeerJ">
        <title>Extensive microbial diversity within the chicken gut microbiome revealed by metagenomics and culture.</title>
        <authorList>
            <person name="Gilroy R."/>
            <person name="Ravi A."/>
            <person name="Getino M."/>
            <person name="Pursley I."/>
            <person name="Horton D.L."/>
            <person name="Alikhan N.F."/>
            <person name="Baker D."/>
            <person name="Gharbi K."/>
            <person name="Hall N."/>
            <person name="Watson M."/>
            <person name="Adriaenssens E.M."/>
            <person name="Foster-Nyarko E."/>
            <person name="Jarju S."/>
            <person name="Secka A."/>
            <person name="Antonio M."/>
            <person name="Oren A."/>
            <person name="Chaudhuri R.R."/>
            <person name="La Ragione R."/>
            <person name="Hildebrand F."/>
            <person name="Pallen M.J."/>
        </authorList>
    </citation>
    <scope>NUCLEOTIDE SEQUENCE</scope>
    <source>
        <strain evidence="12">CHK186-16707</strain>
    </source>
</reference>
<dbReference type="InterPro" id="IPR000999">
    <property type="entry name" value="RNase_III_dom"/>
</dbReference>
<dbReference type="InterPro" id="IPR014720">
    <property type="entry name" value="dsRBD_dom"/>
</dbReference>
<dbReference type="HAMAP" id="MF_00104">
    <property type="entry name" value="RNase_III"/>
    <property type="match status" value="1"/>
</dbReference>
<feature type="active site" evidence="9">
    <location>
        <position position="55"/>
    </location>
</feature>
<comment type="catalytic activity">
    <reaction evidence="1 9">
        <text>Endonucleolytic cleavage to 5'-phosphomonoester.</text>
        <dbReference type="EC" id="3.1.26.3"/>
    </reaction>
</comment>
<dbReference type="PROSITE" id="PS00517">
    <property type="entry name" value="RNASE_3_1"/>
    <property type="match status" value="1"/>
</dbReference>
<dbReference type="PROSITE" id="PS50137">
    <property type="entry name" value="DS_RBD"/>
    <property type="match status" value="1"/>
</dbReference>
<evidence type="ECO:0000313" key="13">
    <source>
        <dbReference type="Proteomes" id="UP000824225"/>
    </source>
</evidence>
<dbReference type="GO" id="GO:0004525">
    <property type="term" value="F:ribonuclease III activity"/>
    <property type="evidence" value="ECO:0007669"/>
    <property type="project" value="UniProtKB-UniRule"/>
</dbReference>
<dbReference type="FunFam" id="1.10.1520.10:FF:000001">
    <property type="entry name" value="Ribonuclease 3"/>
    <property type="match status" value="1"/>
</dbReference>
<dbReference type="Pfam" id="PF00035">
    <property type="entry name" value="dsrm"/>
    <property type="match status" value="1"/>
</dbReference>
<comment type="caution">
    <text evidence="12">The sequence shown here is derived from an EMBL/GenBank/DDBJ whole genome shotgun (WGS) entry which is preliminary data.</text>
</comment>
<dbReference type="Gene3D" id="1.10.1520.10">
    <property type="entry name" value="Ribonuclease III domain"/>
    <property type="match status" value="1"/>
</dbReference>
<evidence type="ECO:0000256" key="2">
    <source>
        <dbReference type="ARBA" id="ARBA00010183"/>
    </source>
</evidence>
<dbReference type="Pfam" id="PF14622">
    <property type="entry name" value="Ribonucleas_3_3"/>
    <property type="match status" value="1"/>
</dbReference>